<keyword evidence="1" id="KW-0732">Signal</keyword>
<dbReference type="KEGG" id="ccro:CMC5_036580"/>
<keyword evidence="3" id="KW-1185">Reference proteome</keyword>
<gene>
    <name evidence="2" type="ORF">CMC5_036580</name>
</gene>
<dbReference type="PROSITE" id="PS51257">
    <property type="entry name" value="PROKAR_LIPOPROTEIN"/>
    <property type="match status" value="1"/>
</dbReference>
<dbReference type="Proteomes" id="UP000067626">
    <property type="component" value="Chromosome"/>
</dbReference>
<dbReference type="AlphaFoldDB" id="A0A0K1EF69"/>
<evidence type="ECO:0008006" key="4">
    <source>
        <dbReference type="Google" id="ProtNLM"/>
    </source>
</evidence>
<name>A0A0K1EF69_CHOCO</name>
<proteinExistence type="predicted"/>
<feature type="chain" id="PRO_5005459355" description="Lipoprotein" evidence="1">
    <location>
        <begin position="20"/>
        <end position="229"/>
    </location>
</feature>
<evidence type="ECO:0000256" key="1">
    <source>
        <dbReference type="SAM" id="SignalP"/>
    </source>
</evidence>
<dbReference type="RefSeq" id="WP_050431581.1">
    <property type="nucleotide sequence ID" value="NZ_CP012159.1"/>
</dbReference>
<organism evidence="2 3">
    <name type="scientific">Chondromyces crocatus</name>
    <dbReference type="NCBI Taxonomy" id="52"/>
    <lineage>
        <taxon>Bacteria</taxon>
        <taxon>Pseudomonadati</taxon>
        <taxon>Myxococcota</taxon>
        <taxon>Polyangia</taxon>
        <taxon>Polyangiales</taxon>
        <taxon>Polyangiaceae</taxon>
        <taxon>Chondromyces</taxon>
    </lineage>
</organism>
<feature type="signal peptide" evidence="1">
    <location>
        <begin position="1"/>
        <end position="19"/>
    </location>
</feature>
<dbReference type="STRING" id="52.CMC5_036580"/>
<dbReference type="OrthoDB" id="5984761at2"/>
<dbReference type="EMBL" id="CP012159">
    <property type="protein sequence ID" value="AKT39511.1"/>
    <property type="molecule type" value="Genomic_DNA"/>
</dbReference>
<reference evidence="2 3" key="1">
    <citation type="submission" date="2015-07" db="EMBL/GenBank/DDBJ databases">
        <title>Genome analysis of myxobacterium Chondromyces crocatus Cm c5 reveals a high potential for natural compound synthesis and the genetic basis for the loss of fruiting body formation.</title>
        <authorList>
            <person name="Zaburannyi N."/>
            <person name="Bunk B."/>
            <person name="Maier J."/>
            <person name="Overmann J."/>
            <person name="Mueller R."/>
        </authorList>
    </citation>
    <scope>NUCLEOTIDE SEQUENCE [LARGE SCALE GENOMIC DNA]</scope>
    <source>
        <strain evidence="2 3">Cm c5</strain>
    </source>
</reference>
<evidence type="ECO:0000313" key="2">
    <source>
        <dbReference type="EMBL" id="AKT39511.1"/>
    </source>
</evidence>
<accession>A0A0K1EF69</accession>
<sequence length="229" mass="24857">MRRSPLLLALLVASSLVTACGKSGDTTTTTSTTEAIGDADQAAVRDIFLRYRDAIVTRKGKEAVGVVSTKTLGYFDAMRTGALHMSASELRAQPVMDRLMILLLRARIPKEELQGWTGKELFAVAVDNGWVGDNVQSIQPSTIEIQGNEARIGARAGGEELPSAMGFKAYREEGGWKLDVMSIGEIAQQALQEQLGQIDPDADRALLMLLSQLLQRKLDASIFEPIAPR</sequence>
<protein>
    <recommendedName>
        <fullName evidence="4">Lipoprotein</fullName>
    </recommendedName>
</protein>
<evidence type="ECO:0000313" key="3">
    <source>
        <dbReference type="Proteomes" id="UP000067626"/>
    </source>
</evidence>